<keyword evidence="5" id="KW-1185">Reference proteome</keyword>
<feature type="chain" id="PRO_5041467697" evidence="3">
    <location>
        <begin position="25"/>
        <end position="485"/>
    </location>
</feature>
<name>A0AA39CNS7_9EURO</name>
<keyword evidence="2" id="KW-0812">Transmembrane</keyword>
<evidence type="ECO:0000256" key="3">
    <source>
        <dbReference type="SAM" id="SignalP"/>
    </source>
</evidence>
<feature type="region of interest" description="Disordered" evidence="1">
    <location>
        <begin position="179"/>
        <end position="248"/>
    </location>
</feature>
<dbReference type="EMBL" id="JAPDRK010000003">
    <property type="protein sequence ID" value="KAJ9614528.1"/>
    <property type="molecule type" value="Genomic_DNA"/>
</dbReference>
<organism evidence="4 5">
    <name type="scientific">Cladophialophora chaetospira</name>
    <dbReference type="NCBI Taxonomy" id="386627"/>
    <lineage>
        <taxon>Eukaryota</taxon>
        <taxon>Fungi</taxon>
        <taxon>Dikarya</taxon>
        <taxon>Ascomycota</taxon>
        <taxon>Pezizomycotina</taxon>
        <taxon>Eurotiomycetes</taxon>
        <taxon>Chaetothyriomycetidae</taxon>
        <taxon>Chaetothyriales</taxon>
        <taxon>Herpotrichiellaceae</taxon>
        <taxon>Cladophialophora</taxon>
    </lineage>
</organism>
<protein>
    <submittedName>
        <fullName evidence="4">Uncharacterized protein</fullName>
    </submittedName>
</protein>
<keyword evidence="2" id="KW-0472">Membrane</keyword>
<dbReference type="AlphaFoldDB" id="A0AA39CNS7"/>
<keyword evidence="2" id="KW-1133">Transmembrane helix</keyword>
<keyword evidence="3" id="KW-0732">Signal</keyword>
<feature type="signal peptide" evidence="3">
    <location>
        <begin position="1"/>
        <end position="24"/>
    </location>
</feature>
<reference evidence="4" key="1">
    <citation type="submission" date="2022-10" db="EMBL/GenBank/DDBJ databases">
        <title>Culturing micro-colonial fungi from biological soil crusts in the Mojave desert and describing Neophaeococcomyces mojavensis, and introducing the new genera and species Taxawa tesnikishii.</title>
        <authorList>
            <person name="Kurbessoian T."/>
            <person name="Stajich J.E."/>
        </authorList>
    </citation>
    <scope>NUCLEOTIDE SEQUENCE</scope>
    <source>
        <strain evidence="4">TK_41</strain>
    </source>
</reference>
<feature type="compositionally biased region" description="Low complexity" evidence="1">
    <location>
        <begin position="188"/>
        <end position="197"/>
    </location>
</feature>
<evidence type="ECO:0000313" key="5">
    <source>
        <dbReference type="Proteomes" id="UP001172673"/>
    </source>
</evidence>
<evidence type="ECO:0000256" key="2">
    <source>
        <dbReference type="SAM" id="Phobius"/>
    </source>
</evidence>
<evidence type="ECO:0000313" key="4">
    <source>
        <dbReference type="EMBL" id="KAJ9614528.1"/>
    </source>
</evidence>
<dbReference type="Proteomes" id="UP001172673">
    <property type="component" value="Unassembled WGS sequence"/>
</dbReference>
<gene>
    <name evidence="4" type="ORF">H2200_002665</name>
</gene>
<accession>A0AA39CNS7</accession>
<comment type="caution">
    <text evidence="4">The sequence shown here is derived from an EMBL/GenBank/DDBJ whole genome shotgun (WGS) entry which is preliminary data.</text>
</comment>
<feature type="transmembrane region" description="Helical" evidence="2">
    <location>
        <begin position="63"/>
        <end position="84"/>
    </location>
</feature>
<feature type="compositionally biased region" description="Polar residues" evidence="1">
    <location>
        <begin position="316"/>
        <end position="338"/>
    </location>
</feature>
<sequence length="485" mass="52899">MRCSLRVLALSTLIFALVISPCQARPHSVWDVNLDYGPAPPPDQGPPASAGALRDKSKLKYEIIGIVGAYVVWLLVTFVLLFTVGKKFRRRIQTSNRTLSMEIMSKPAPLTNRVNMSVEPPLKSPGKMASLRSWANGKSHAHKPSNISVTSTIDEKILQADKAKNMDDMAKLYAAVMQHDEEKSQKARSSGQTSPRSPTQPPQYNALPSPRSVGLPPTPRSIALPPTPRSPYYRPEISGPASPRSPRYPQEFQHLREQQEAEAQSEAFIQPMSPGLRHPLAPTLPEDPPTRTVSQASSRKKVSPLSFISGGKRRPSNISIRGQPISQPLGSAALTESSYIDDGPASPRIYNPGPAPPAPGQKTAATVTQEDVGRRTPAAASVGTTTASNSSNSLPFRQFYNETIMSAPPTKTTFVGVRESIIGVHPKTGVPQTPYSPYMPFTPMTPVTPRSLMTKKEMKKNRKKEGMKVLSEDDLVLSDEDLGFR</sequence>
<evidence type="ECO:0000256" key="1">
    <source>
        <dbReference type="SAM" id="MobiDB-lite"/>
    </source>
</evidence>
<proteinExistence type="predicted"/>
<feature type="region of interest" description="Disordered" evidence="1">
    <location>
        <begin position="272"/>
        <end position="390"/>
    </location>
</feature>